<evidence type="ECO:0000313" key="15">
    <source>
        <dbReference type="Proteomes" id="UP000219285"/>
    </source>
</evidence>
<evidence type="ECO:0000256" key="1">
    <source>
        <dbReference type="ARBA" id="ARBA00004571"/>
    </source>
</evidence>
<dbReference type="SUPFAM" id="SSF103088">
    <property type="entry name" value="OmpA-like"/>
    <property type="match status" value="1"/>
</dbReference>
<dbReference type="GO" id="GO:0046930">
    <property type="term" value="C:pore complex"/>
    <property type="evidence" value="ECO:0007669"/>
    <property type="project" value="UniProtKB-KW"/>
</dbReference>
<dbReference type="AlphaFoldDB" id="A0A6M4MDV8"/>
<dbReference type="PANTHER" id="PTHR30329">
    <property type="entry name" value="STATOR ELEMENT OF FLAGELLAR MOTOR COMPLEX"/>
    <property type="match status" value="1"/>
</dbReference>
<dbReference type="InterPro" id="IPR011250">
    <property type="entry name" value="OMP/PagP_B-barrel"/>
</dbReference>
<feature type="domain" description="OmpA-like" evidence="13">
    <location>
        <begin position="272"/>
        <end position="390"/>
    </location>
</feature>
<dbReference type="GO" id="GO:0009279">
    <property type="term" value="C:cell outer membrane"/>
    <property type="evidence" value="ECO:0007669"/>
    <property type="project" value="UniProtKB-SubCell"/>
</dbReference>
<accession>A0A6M4MDV8</accession>
<dbReference type="GO" id="GO:0005509">
    <property type="term" value="F:calcium ion binding"/>
    <property type="evidence" value="ECO:0007669"/>
    <property type="project" value="InterPro"/>
</dbReference>
<dbReference type="GO" id="GO:0015288">
    <property type="term" value="F:porin activity"/>
    <property type="evidence" value="ECO:0007669"/>
    <property type="project" value="UniProtKB-KW"/>
</dbReference>
<name>A0A6M4MDV8_9ALTE</name>
<keyword evidence="4" id="KW-0812">Transmembrane</keyword>
<keyword evidence="3" id="KW-1134">Transmembrane beta strand</keyword>
<evidence type="ECO:0000259" key="13">
    <source>
        <dbReference type="PROSITE" id="PS51123"/>
    </source>
</evidence>
<reference evidence="14 15" key="2">
    <citation type="submission" date="2020-04" db="EMBL/GenBank/DDBJ databases">
        <title>Complete genome sequence of Alteromonas pelagimontana 5.12T.</title>
        <authorList>
            <person name="Sinha R.K."/>
            <person name="Krishnan K.P."/>
            <person name="Kurian J.P."/>
        </authorList>
    </citation>
    <scope>NUCLEOTIDE SEQUENCE [LARGE SCALE GENOMIC DNA]</scope>
    <source>
        <strain evidence="14 15">5.12</strain>
    </source>
</reference>
<sequence>MKKTFKYAALALAVMSSNAFAQESTTKDKWIGFNGIYYNTEETKPSSEGIFDDGAGVGAEMGWRFDDNWALRGELSFLELDYQQTDSSGSTIMFGADAMYFLPNDVMYMFGGIKRQIVDQNYNLGNIGLGKHWNISENVKLVTEIAAYHDFGEDYNDYSVKLGVAIPFGASSSSSSVSQDSDGDGVIDARDQCANTPAGMTVDANGCNNDTDGDGVMNSVDQCPDTPAGTQVNAQGCPVTKDSDSDGVNDEKDMCPNTPQNDKVDGDGCTVFDQKEVTHTLRVLFASESAEVTDPRSEEIQDFVQFFKRYGKTQAVIEGHASAPGTEEYNMDLSKRRAEAFKDVLVDMYDIDPSRLETEGFGESQLLDTSGSAQAHRVNRRIMIRVTAIVEVPEERN</sequence>
<keyword evidence="5 12" id="KW-0732">Signal</keyword>
<dbReference type="PRINTS" id="PR01021">
    <property type="entry name" value="OMPADOMAIN"/>
</dbReference>
<dbReference type="InterPro" id="IPR027385">
    <property type="entry name" value="Beta-barrel_OMP"/>
</dbReference>
<dbReference type="RefSeq" id="WP_075607338.1">
    <property type="nucleotide sequence ID" value="NZ_CP052766.1"/>
</dbReference>
<dbReference type="Pfam" id="PF13505">
    <property type="entry name" value="OMP_b-brl"/>
    <property type="match status" value="1"/>
</dbReference>
<dbReference type="InterPro" id="IPR006665">
    <property type="entry name" value="OmpA-like"/>
</dbReference>
<evidence type="ECO:0000256" key="7">
    <source>
        <dbReference type="ARBA" id="ARBA00023114"/>
    </source>
</evidence>
<evidence type="ECO:0000256" key="9">
    <source>
        <dbReference type="ARBA" id="ARBA00023237"/>
    </source>
</evidence>
<feature type="signal peptide" evidence="12">
    <location>
        <begin position="1"/>
        <end position="21"/>
    </location>
</feature>
<dbReference type="SUPFAM" id="SSF56925">
    <property type="entry name" value="OMPA-like"/>
    <property type="match status" value="1"/>
</dbReference>
<dbReference type="InterPro" id="IPR006664">
    <property type="entry name" value="OMP_bac"/>
</dbReference>
<dbReference type="Pfam" id="PF02412">
    <property type="entry name" value="TSP_3"/>
    <property type="match status" value="3"/>
</dbReference>
<feature type="chain" id="PRO_5028896448" evidence="12">
    <location>
        <begin position="22"/>
        <end position="397"/>
    </location>
</feature>
<dbReference type="InterPro" id="IPR036737">
    <property type="entry name" value="OmpA-like_sf"/>
</dbReference>
<organism evidence="14 15">
    <name type="scientific">Alteromonas pelagimontana</name>
    <dbReference type="NCBI Taxonomy" id="1858656"/>
    <lineage>
        <taxon>Bacteria</taxon>
        <taxon>Pseudomonadati</taxon>
        <taxon>Pseudomonadota</taxon>
        <taxon>Gammaproteobacteria</taxon>
        <taxon>Alteromonadales</taxon>
        <taxon>Alteromonadaceae</taxon>
        <taxon>Alteromonas/Salinimonas group</taxon>
        <taxon>Alteromonas</taxon>
    </lineage>
</organism>
<dbReference type="SUPFAM" id="SSF103647">
    <property type="entry name" value="TSP type-3 repeat"/>
    <property type="match status" value="1"/>
</dbReference>
<dbReference type="Pfam" id="PF00691">
    <property type="entry name" value="OmpA"/>
    <property type="match status" value="1"/>
</dbReference>
<keyword evidence="2" id="KW-0813">Transport</keyword>
<evidence type="ECO:0000256" key="8">
    <source>
        <dbReference type="ARBA" id="ARBA00023136"/>
    </source>
</evidence>
<keyword evidence="9" id="KW-0998">Cell outer membrane</keyword>
<evidence type="ECO:0000256" key="11">
    <source>
        <dbReference type="SAM" id="MobiDB-lite"/>
    </source>
</evidence>
<dbReference type="GO" id="GO:0006811">
    <property type="term" value="P:monoatomic ion transport"/>
    <property type="evidence" value="ECO:0007669"/>
    <property type="project" value="UniProtKB-KW"/>
</dbReference>
<keyword evidence="7" id="KW-0626">Porin</keyword>
<evidence type="ECO:0000256" key="2">
    <source>
        <dbReference type="ARBA" id="ARBA00022448"/>
    </source>
</evidence>
<dbReference type="OrthoDB" id="9805832at2"/>
<dbReference type="CDD" id="cd07185">
    <property type="entry name" value="OmpA_C-like"/>
    <property type="match status" value="1"/>
</dbReference>
<dbReference type="InterPro" id="IPR003367">
    <property type="entry name" value="Thrombospondin_3-like_rpt"/>
</dbReference>
<keyword evidence="15" id="KW-1185">Reference proteome</keyword>
<dbReference type="GO" id="GO:0007155">
    <property type="term" value="P:cell adhesion"/>
    <property type="evidence" value="ECO:0007669"/>
    <property type="project" value="InterPro"/>
</dbReference>
<evidence type="ECO:0000256" key="10">
    <source>
        <dbReference type="PROSITE-ProRule" id="PRU00473"/>
    </source>
</evidence>
<gene>
    <name evidence="14" type="ORF">CA267_011580</name>
</gene>
<dbReference type="InterPro" id="IPR050330">
    <property type="entry name" value="Bact_OuterMem_StrucFunc"/>
</dbReference>
<dbReference type="EMBL" id="CP052766">
    <property type="protein sequence ID" value="QJR81371.1"/>
    <property type="molecule type" value="Genomic_DNA"/>
</dbReference>
<dbReference type="KEGG" id="apel:CA267_011580"/>
<dbReference type="Gene3D" id="4.10.1080.10">
    <property type="entry name" value="TSP type-3 repeat"/>
    <property type="match status" value="1"/>
</dbReference>
<dbReference type="Proteomes" id="UP000219285">
    <property type="component" value="Chromosome"/>
</dbReference>
<dbReference type="Gene3D" id="2.40.160.20">
    <property type="match status" value="1"/>
</dbReference>
<dbReference type="InterPro" id="IPR028974">
    <property type="entry name" value="TSP_type-3_rpt"/>
</dbReference>
<keyword evidence="6" id="KW-0406">Ion transport</keyword>
<evidence type="ECO:0000256" key="6">
    <source>
        <dbReference type="ARBA" id="ARBA00023065"/>
    </source>
</evidence>
<reference evidence="15" key="1">
    <citation type="submission" date="2014-12" db="EMBL/GenBank/DDBJ databases">
        <title>Complete genome sequence of a multi-drug resistant Klebsiella pneumoniae.</title>
        <authorList>
            <person name="Hua X."/>
            <person name="Chen Q."/>
            <person name="Li X."/>
            <person name="Feng Y."/>
            <person name="Ruan Z."/>
            <person name="Yu Y."/>
        </authorList>
    </citation>
    <scope>NUCLEOTIDE SEQUENCE [LARGE SCALE GENOMIC DNA]</scope>
    <source>
        <strain evidence="15">5.12</strain>
    </source>
</reference>
<dbReference type="PROSITE" id="PS51123">
    <property type="entry name" value="OMPA_2"/>
    <property type="match status" value="1"/>
</dbReference>
<evidence type="ECO:0000256" key="3">
    <source>
        <dbReference type="ARBA" id="ARBA00022452"/>
    </source>
</evidence>
<keyword evidence="8 10" id="KW-0472">Membrane</keyword>
<dbReference type="Gene3D" id="3.30.1330.60">
    <property type="entry name" value="OmpA-like domain"/>
    <property type="match status" value="1"/>
</dbReference>
<evidence type="ECO:0000256" key="12">
    <source>
        <dbReference type="SAM" id="SignalP"/>
    </source>
</evidence>
<proteinExistence type="predicted"/>
<evidence type="ECO:0000256" key="4">
    <source>
        <dbReference type="ARBA" id="ARBA00022692"/>
    </source>
</evidence>
<protein>
    <submittedName>
        <fullName evidence="14">OmpA family protein</fullName>
    </submittedName>
</protein>
<feature type="region of interest" description="Disordered" evidence="11">
    <location>
        <begin position="228"/>
        <end position="249"/>
    </location>
</feature>
<evidence type="ECO:0000256" key="5">
    <source>
        <dbReference type="ARBA" id="ARBA00022729"/>
    </source>
</evidence>
<evidence type="ECO:0000313" key="14">
    <source>
        <dbReference type="EMBL" id="QJR81371.1"/>
    </source>
</evidence>
<dbReference type="PANTHER" id="PTHR30329:SF21">
    <property type="entry name" value="LIPOPROTEIN YIAD-RELATED"/>
    <property type="match status" value="1"/>
</dbReference>
<comment type="subcellular location">
    <subcellularLocation>
        <location evidence="1">Cell outer membrane</location>
        <topology evidence="1">Multi-pass membrane protein</topology>
    </subcellularLocation>
</comment>